<proteinExistence type="predicted"/>
<evidence type="ECO:0000259" key="1">
    <source>
        <dbReference type="Pfam" id="PF05225"/>
    </source>
</evidence>
<sequence length="78" mass="8794">ISNREDSIRLTIINLESGVFMSQRKAAAKYNIPRLTLTSRLASSSTTREFIINWILEEGARGYSPTHAQTQEIASRLL</sequence>
<dbReference type="Gene3D" id="1.10.10.60">
    <property type="entry name" value="Homeodomain-like"/>
    <property type="match status" value="1"/>
</dbReference>
<evidence type="ECO:0000313" key="3">
    <source>
        <dbReference type="Proteomes" id="UP000250266"/>
    </source>
</evidence>
<feature type="non-terminal residue" evidence="2">
    <location>
        <position position="1"/>
    </location>
</feature>
<dbReference type="InterPro" id="IPR007889">
    <property type="entry name" value="HTH_Psq"/>
</dbReference>
<reference evidence="2 3" key="1">
    <citation type="journal article" date="2016" name="Nat. Commun.">
        <title>Ectomycorrhizal ecology is imprinted in the genome of the dominant symbiotic fungus Cenococcum geophilum.</title>
        <authorList>
            <consortium name="DOE Joint Genome Institute"/>
            <person name="Peter M."/>
            <person name="Kohler A."/>
            <person name="Ohm R.A."/>
            <person name="Kuo A."/>
            <person name="Krutzmann J."/>
            <person name="Morin E."/>
            <person name="Arend M."/>
            <person name="Barry K.W."/>
            <person name="Binder M."/>
            <person name="Choi C."/>
            <person name="Clum A."/>
            <person name="Copeland A."/>
            <person name="Grisel N."/>
            <person name="Haridas S."/>
            <person name="Kipfer T."/>
            <person name="LaButti K."/>
            <person name="Lindquist E."/>
            <person name="Lipzen A."/>
            <person name="Maire R."/>
            <person name="Meier B."/>
            <person name="Mihaltcheva S."/>
            <person name="Molinier V."/>
            <person name="Murat C."/>
            <person name="Poggeler S."/>
            <person name="Quandt C.A."/>
            <person name="Sperisen C."/>
            <person name="Tritt A."/>
            <person name="Tisserant E."/>
            <person name="Crous P.W."/>
            <person name="Henrissat B."/>
            <person name="Nehls U."/>
            <person name="Egli S."/>
            <person name="Spatafora J.W."/>
            <person name="Grigoriev I.V."/>
            <person name="Martin F.M."/>
        </authorList>
    </citation>
    <scope>NUCLEOTIDE SEQUENCE [LARGE SCALE GENOMIC DNA]</scope>
    <source>
        <strain evidence="2 3">CBS 459.81</strain>
    </source>
</reference>
<name>A0A8E2J834_9PEZI</name>
<dbReference type="EMBL" id="KV746263">
    <property type="protein sequence ID" value="OCK72875.1"/>
    <property type="molecule type" value="Genomic_DNA"/>
</dbReference>
<dbReference type="GO" id="GO:0003677">
    <property type="term" value="F:DNA binding"/>
    <property type="evidence" value="ECO:0007669"/>
    <property type="project" value="InterPro"/>
</dbReference>
<dbReference type="OrthoDB" id="3786747at2759"/>
<accession>A0A8E2J834</accession>
<gene>
    <name evidence="2" type="ORF">K432DRAFT_314535</name>
</gene>
<evidence type="ECO:0000313" key="2">
    <source>
        <dbReference type="EMBL" id="OCK72875.1"/>
    </source>
</evidence>
<keyword evidence="3" id="KW-1185">Reference proteome</keyword>
<dbReference type="AlphaFoldDB" id="A0A8E2J834"/>
<feature type="domain" description="HTH psq-type" evidence="1">
    <location>
        <begin position="17"/>
        <end position="41"/>
    </location>
</feature>
<protein>
    <recommendedName>
        <fullName evidence="1">HTH psq-type domain-containing protein</fullName>
    </recommendedName>
</protein>
<organism evidence="2 3">
    <name type="scientific">Lepidopterella palustris CBS 459.81</name>
    <dbReference type="NCBI Taxonomy" id="1314670"/>
    <lineage>
        <taxon>Eukaryota</taxon>
        <taxon>Fungi</taxon>
        <taxon>Dikarya</taxon>
        <taxon>Ascomycota</taxon>
        <taxon>Pezizomycotina</taxon>
        <taxon>Dothideomycetes</taxon>
        <taxon>Pleosporomycetidae</taxon>
        <taxon>Mytilinidiales</taxon>
        <taxon>Argynnaceae</taxon>
        <taxon>Lepidopterella</taxon>
    </lineage>
</organism>
<dbReference type="Pfam" id="PF05225">
    <property type="entry name" value="HTH_psq"/>
    <property type="match status" value="1"/>
</dbReference>
<dbReference type="Proteomes" id="UP000250266">
    <property type="component" value="Unassembled WGS sequence"/>
</dbReference>